<accession>A0A1C1A5T2</accession>
<organism evidence="1 2">
    <name type="scientific">Paenibacillus pectinilyticus</name>
    <dbReference type="NCBI Taxonomy" id="512399"/>
    <lineage>
        <taxon>Bacteria</taxon>
        <taxon>Bacillati</taxon>
        <taxon>Bacillota</taxon>
        <taxon>Bacilli</taxon>
        <taxon>Bacillales</taxon>
        <taxon>Paenibacillaceae</taxon>
        <taxon>Paenibacillus</taxon>
    </lineage>
</organism>
<name>A0A1C1A5T2_9BACL</name>
<evidence type="ECO:0000313" key="2">
    <source>
        <dbReference type="Proteomes" id="UP000093309"/>
    </source>
</evidence>
<protein>
    <submittedName>
        <fullName evidence="1">Uncharacterized protein</fullName>
    </submittedName>
</protein>
<proteinExistence type="predicted"/>
<keyword evidence="2" id="KW-1185">Reference proteome</keyword>
<dbReference type="EMBL" id="LYPC01000012">
    <property type="protein sequence ID" value="OCT15914.1"/>
    <property type="molecule type" value="Genomic_DNA"/>
</dbReference>
<gene>
    <name evidence="1" type="ORF">A8709_09830</name>
</gene>
<dbReference type="OrthoDB" id="2596663at2"/>
<dbReference type="AlphaFoldDB" id="A0A1C1A5T2"/>
<comment type="caution">
    <text evidence="1">The sequence shown here is derived from an EMBL/GenBank/DDBJ whole genome shotgun (WGS) entry which is preliminary data.</text>
</comment>
<dbReference type="Proteomes" id="UP000093309">
    <property type="component" value="Unassembled WGS sequence"/>
</dbReference>
<sequence length="137" mass="15417">MDKITLHRQLTDLGLERIEYLEKSVYRIDIYNGATSVAYPLTLKTLTSEHGNTTVHFHDADFEGNTFVPLQVRRAALDKLIELEQLCNGSTGKSLEDANNGSMAQDIGEMKKLGNEMKHMKTNSELLEIDLIPDPIQ</sequence>
<dbReference type="STRING" id="512399.A8709_09830"/>
<dbReference type="RefSeq" id="WP_065851418.1">
    <property type="nucleotide sequence ID" value="NZ_LYPC01000012.1"/>
</dbReference>
<evidence type="ECO:0000313" key="1">
    <source>
        <dbReference type="EMBL" id="OCT15914.1"/>
    </source>
</evidence>
<reference evidence="2" key="1">
    <citation type="submission" date="2016-05" db="EMBL/GenBank/DDBJ databases">
        <title>Paenibacillus oryzae. sp. nov., isolated from the rice root.</title>
        <authorList>
            <person name="Zhang J."/>
            <person name="Zhang X."/>
        </authorList>
    </citation>
    <scope>NUCLEOTIDE SEQUENCE [LARGE SCALE GENOMIC DNA]</scope>
    <source>
        <strain evidence="2">KCTC13222</strain>
    </source>
</reference>